<sequence length="369" mass="41441">MNRIAINGFQFFSLIILYELGSSVLIGIASSAKKDAWIATAIATLFGCLLCLIYFKLYQYYPTFTLTSFIPKIVGKQLGFLIGVCYIVYFIYMAARVLRDFEQLLIISLYPTISLMIMGICLIITVMYAGLKGFEVFSRVGELCFFIMIFIIVVVVSFQFISDLIKLDHLRPVLENGWKPIVKAIFPTTLTSPFGELITFTMIFPLVNSQRSVKNIGLSAIAVSGILISIFLLLEISVIGETEYKISTYPVLTAVSYINIAGFIQRLDSLVIVIMVLIGFIKIGILFFCAVSGTADLFKLKQANKLIYPIGCIILFCSLAMAPNQIIHYKEGLNFIPYYLHIPFQIIIPFLLLCIAFFRNKNERAVPKG</sequence>
<gene>
    <name evidence="9" type="ORF">J5Y03_07805</name>
</gene>
<feature type="transmembrane region" description="Helical" evidence="8">
    <location>
        <begin position="78"/>
        <end position="98"/>
    </location>
</feature>
<dbReference type="GO" id="GO:0009847">
    <property type="term" value="P:spore germination"/>
    <property type="evidence" value="ECO:0007669"/>
    <property type="project" value="InterPro"/>
</dbReference>
<feature type="transmembrane region" description="Helical" evidence="8">
    <location>
        <begin position="12"/>
        <end position="30"/>
    </location>
</feature>
<protein>
    <submittedName>
        <fullName evidence="9">GerAB/ArcD/ProY family transporter</fullName>
    </submittedName>
</protein>
<name>A0A940NQN0_9BACI</name>
<comment type="caution">
    <text evidence="9">The sequence shown here is derived from an EMBL/GenBank/DDBJ whole genome shotgun (WGS) entry which is preliminary data.</text>
</comment>
<feature type="transmembrane region" description="Helical" evidence="8">
    <location>
        <begin position="216"/>
        <end position="234"/>
    </location>
</feature>
<keyword evidence="3" id="KW-0813">Transport</keyword>
<dbReference type="PANTHER" id="PTHR34975:SF2">
    <property type="entry name" value="SPORE GERMINATION PROTEIN A2"/>
    <property type="match status" value="1"/>
</dbReference>
<dbReference type="Pfam" id="PF03845">
    <property type="entry name" value="Spore_permease"/>
    <property type="match status" value="1"/>
</dbReference>
<evidence type="ECO:0000256" key="6">
    <source>
        <dbReference type="ARBA" id="ARBA00022989"/>
    </source>
</evidence>
<keyword evidence="10" id="KW-1185">Reference proteome</keyword>
<comment type="similarity">
    <text evidence="2">Belongs to the amino acid-polyamine-organocation (APC) superfamily. Spore germination protein (SGP) (TC 2.A.3.9) family.</text>
</comment>
<keyword evidence="6 8" id="KW-1133">Transmembrane helix</keyword>
<evidence type="ECO:0000256" key="1">
    <source>
        <dbReference type="ARBA" id="ARBA00004141"/>
    </source>
</evidence>
<dbReference type="AlphaFoldDB" id="A0A940NQN0"/>
<proteinExistence type="inferred from homology"/>
<keyword evidence="4" id="KW-0309">Germination</keyword>
<dbReference type="GO" id="GO:0016020">
    <property type="term" value="C:membrane"/>
    <property type="evidence" value="ECO:0007669"/>
    <property type="project" value="UniProtKB-SubCell"/>
</dbReference>
<feature type="transmembrane region" description="Helical" evidence="8">
    <location>
        <begin position="104"/>
        <end position="131"/>
    </location>
</feature>
<dbReference type="InterPro" id="IPR004761">
    <property type="entry name" value="Spore_GerAB"/>
</dbReference>
<evidence type="ECO:0000313" key="9">
    <source>
        <dbReference type="EMBL" id="MBP0725096.1"/>
    </source>
</evidence>
<feature type="transmembrane region" description="Helical" evidence="8">
    <location>
        <begin position="270"/>
        <end position="294"/>
    </location>
</feature>
<accession>A0A940NQN0</accession>
<dbReference type="EMBL" id="JAGIYQ010000004">
    <property type="protein sequence ID" value="MBP0725096.1"/>
    <property type="molecule type" value="Genomic_DNA"/>
</dbReference>
<keyword evidence="5 8" id="KW-0812">Transmembrane</keyword>
<evidence type="ECO:0000256" key="4">
    <source>
        <dbReference type="ARBA" id="ARBA00022544"/>
    </source>
</evidence>
<dbReference type="RefSeq" id="WP_209404288.1">
    <property type="nucleotide sequence ID" value="NZ_JAGIYQ010000004.1"/>
</dbReference>
<organism evidence="9 10">
    <name type="scientific">Gottfriedia endophytica</name>
    <dbReference type="NCBI Taxonomy" id="2820819"/>
    <lineage>
        <taxon>Bacteria</taxon>
        <taxon>Bacillati</taxon>
        <taxon>Bacillota</taxon>
        <taxon>Bacilli</taxon>
        <taxon>Bacillales</taxon>
        <taxon>Bacillaceae</taxon>
        <taxon>Gottfriedia</taxon>
    </lineage>
</organism>
<feature type="transmembrane region" description="Helical" evidence="8">
    <location>
        <begin position="306"/>
        <end position="326"/>
    </location>
</feature>
<reference evidence="9" key="1">
    <citation type="submission" date="2021-04" db="EMBL/GenBank/DDBJ databases">
        <title>Genome seq and assembly of Bacillus sp.</title>
        <authorList>
            <person name="Chhetri G."/>
        </authorList>
    </citation>
    <scope>NUCLEOTIDE SEQUENCE</scope>
    <source>
        <strain evidence="9">RG28</strain>
    </source>
</reference>
<evidence type="ECO:0000256" key="8">
    <source>
        <dbReference type="SAM" id="Phobius"/>
    </source>
</evidence>
<dbReference type="NCBIfam" id="TIGR00912">
    <property type="entry name" value="2A0309"/>
    <property type="match status" value="1"/>
</dbReference>
<evidence type="ECO:0000313" key="10">
    <source>
        <dbReference type="Proteomes" id="UP000682134"/>
    </source>
</evidence>
<dbReference type="Proteomes" id="UP000682134">
    <property type="component" value="Unassembled WGS sequence"/>
</dbReference>
<evidence type="ECO:0000256" key="3">
    <source>
        <dbReference type="ARBA" id="ARBA00022448"/>
    </source>
</evidence>
<keyword evidence="7 8" id="KW-0472">Membrane</keyword>
<feature type="transmembrane region" description="Helical" evidence="8">
    <location>
        <begin position="36"/>
        <end position="57"/>
    </location>
</feature>
<dbReference type="PANTHER" id="PTHR34975">
    <property type="entry name" value="SPORE GERMINATION PROTEIN A2"/>
    <property type="match status" value="1"/>
</dbReference>
<evidence type="ECO:0000256" key="7">
    <source>
        <dbReference type="ARBA" id="ARBA00023136"/>
    </source>
</evidence>
<feature type="transmembrane region" description="Helical" evidence="8">
    <location>
        <begin position="143"/>
        <end position="161"/>
    </location>
</feature>
<evidence type="ECO:0000256" key="2">
    <source>
        <dbReference type="ARBA" id="ARBA00007998"/>
    </source>
</evidence>
<evidence type="ECO:0000256" key="5">
    <source>
        <dbReference type="ARBA" id="ARBA00022692"/>
    </source>
</evidence>
<feature type="transmembrane region" description="Helical" evidence="8">
    <location>
        <begin position="338"/>
        <end position="358"/>
    </location>
</feature>
<comment type="subcellular location">
    <subcellularLocation>
        <location evidence="1">Membrane</location>
        <topology evidence="1">Multi-pass membrane protein</topology>
    </subcellularLocation>
</comment>